<dbReference type="AlphaFoldDB" id="A0A4Q7W2E5"/>
<sequence length="501" mass="52761">MTTPPQGPWGPGQPGGQPGGQHGGQQDGQGGQGGPPQQGGWGQQPPPQGGGWGQRPPQQGQPPHQGYPPQGQPPHGQPPQGQPPQGQPPHGQPPQQGGWGPQPGQPGQGGQQGQPQQGWGQQPQQGGPYQQQSWGQRPQQQGGWQQQQGQSPWQPGGQGGPGGRDKGPLGISKDKLPFVIGGGVVGIIVIALLVFLGIHQFGGDDTPESNPTTTTQPTGGQSTGGDNGELGNATGQAKNATEKLQSNGFGCSDLFNTAQGAHRGCFKYEDRSQAEALFQFKPDGTIIAIEFESVNEDNNNNAAVVFDQVLQAVGNDTFGGDQVKKVQDAVKQGQKSEKIDSSWGEFQLRNDGDTYELTGAKSGEESLDIPDKTFDTTKPQMLAALKTKAYVCTSSCTKEIGKYGQQRVYFYASDGEGIKDIQVSASGDTADVKKALPTALNDAFGVLKGGDTAALKSYIQAHSDGKSYASYVAGWRVEIRGNSSDSYSSQQVEITYESFYV</sequence>
<feature type="compositionally biased region" description="Low complexity" evidence="1">
    <location>
        <begin position="211"/>
        <end position="220"/>
    </location>
</feature>
<comment type="caution">
    <text evidence="3">The sequence shown here is derived from an EMBL/GenBank/DDBJ whole genome shotgun (WGS) entry which is preliminary data.</text>
</comment>
<evidence type="ECO:0000256" key="2">
    <source>
        <dbReference type="SAM" id="Phobius"/>
    </source>
</evidence>
<gene>
    <name evidence="3" type="ORF">EV645_7430</name>
</gene>
<proteinExistence type="predicted"/>
<reference evidence="3 4" key="1">
    <citation type="journal article" date="2015" name="Stand. Genomic Sci.">
        <title>Genomic Encyclopedia of Bacterial and Archaeal Type Strains, Phase III: the genomes of soil and plant-associated and newly described type strains.</title>
        <authorList>
            <person name="Whitman W.B."/>
            <person name="Woyke T."/>
            <person name="Klenk H.P."/>
            <person name="Zhou Y."/>
            <person name="Lilburn T.G."/>
            <person name="Beck B.J."/>
            <person name="De Vos P."/>
            <person name="Vandamme P."/>
            <person name="Eisen J.A."/>
            <person name="Garrity G."/>
            <person name="Hugenholtz P."/>
            <person name="Kyrpides N.C."/>
        </authorList>
    </citation>
    <scope>NUCLEOTIDE SEQUENCE [LARGE SCALE GENOMIC DNA]</scope>
    <source>
        <strain evidence="3 4">VKM Ac-2540</strain>
    </source>
</reference>
<protein>
    <submittedName>
        <fullName evidence="3">Uncharacterized protein</fullName>
    </submittedName>
</protein>
<name>A0A4Q7W2E5_9ACTN</name>
<feature type="compositionally biased region" description="Gly residues" evidence="1">
    <location>
        <begin position="97"/>
        <end position="112"/>
    </location>
</feature>
<keyword evidence="2" id="KW-0812">Transmembrane</keyword>
<keyword evidence="2" id="KW-1133">Transmembrane helix</keyword>
<evidence type="ECO:0000313" key="4">
    <source>
        <dbReference type="Proteomes" id="UP000292027"/>
    </source>
</evidence>
<feature type="compositionally biased region" description="Gly residues" evidence="1">
    <location>
        <begin position="9"/>
        <end position="42"/>
    </location>
</feature>
<evidence type="ECO:0000256" key="1">
    <source>
        <dbReference type="SAM" id="MobiDB-lite"/>
    </source>
</evidence>
<feature type="compositionally biased region" description="Low complexity" evidence="1">
    <location>
        <begin position="54"/>
        <end position="69"/>
    </location>
</feature>
<feature type="compositionally biased region" description="Pro residues" evidence="1">
    <location>
        <begin position="70"/>
        <end position="92"/>
    </location>
</feature>
<dbReference type="RefSeq" id="WP_130448969.1">
    <property type="nucleotide sequence ID" value="NZ_SHKR01000017.1"/>
</dbReference>
<keyword evidence="4" id="KW-1185">Reference proteome</keyword>
<organism evidence="3 4">
    <name type="scientific">Kribbella rubisoli</name>
    <dbReference type="NCBI Taxonomy" id="3075929"/>
    <lineage>
        <taxon>Bacteria</taxon>
        <taxon>Bacillati</taxon>
        <taxon>Actinomycetota</taxon>
        <taxon>Actinomycetes</taxon>
        <taxon>Propionibacteriales</taxon>
        <taxon>Kribbellaceae</taxon>
        <taxon>Kribbella</taxon>
    </lineage>
</organism>
<feature type="transmembrane region" description="Helical" evidence="2">
    <location>
        <begin position="176"/>
        <end position="198"/>
    </location>
</feature>
<feature type="region of interest" description="Disordered" evidence="1">
    <location>
        <begin position="203"/>
        <end position="237"/>
    </location>
</feature>
<dbReference type="EMBL" id="SHKR01000017">
    <property type="protein sequence ID" value="RZU03402.1"/>
    <property type="molecule type" value="Genomic_DNA"/>
</dbReference>
<dbReference type="Proteomes" id="UP000292027">
    <property type="component" value="Unassembled WGS sequence"/>
</dbReference>
<accession>A0A4Q7W2E5</accession>
<keyword evidence="2" id="KW-0472">Membrane</keyword>
<feature type="region of interest" description="Disordered" evidence="1">
    <location>
        <begin position="1"/>
        <end position="170"/>
    </location>
</feature>
<dbReference type="OrthoDB" id="3823224at2"/>
<evidence type="ECO:0000313" key="3">
    <source>
        <dbReference type="EMBL" id="RZU03402.1"/>
    </source>
</evidence>
<feature type="compositionally biased region" description="Low complexity" evidence="1">
    <location>
        <begin position="113"/>
        <end position="155"/>
    </location>
</feature>